<keyword evidence="3" id="KW-0472">Membrane</keyword>
<evidence type="ECO:0000313" key="8">
    <source>
        <dbReference type="Ensembl" id="ENSCVAP00000016372.1"/>
    </source>
</evidence>
<feature type="chain" id="PRO_5018587864" evidence="6">
    <location>
        <begin position="21"/>
        <end position="249"/>
    </location>
</feature>
<dbReference type="KEGG" id="cvg:107099835"/>
<sequence>MASFSLSISLLFINFYKADGYENYYVSRCEFNSTELSDITYIYSSFYKRMEIFRFDSSLGKFIGHTQYGVKLADCWNNDPEELNKWKALKETYCLKNVKIEFSSFVTKSVQPTVRVQSVVHPAGHHPAMLLCSVYDYYPKKIKVSWLRDGQEVISDITSTNEIANGDWYHQIHSYLEYEPRSGEKISCRVEHASLKEPLITNWDPSMPESERNKIAIGASGMIFGLISSLAGYLYYKPKAQGLVPVPTN</sequence>
<dbReference type="OMA" id="EQINSEC"/>
<evidence type="ECO:0000256" key="3">
    <source>
        <dbReference type="ARBA" id="ARBA00022989"/>
    </source>
</evidence>
<evidence type="ECO:0000256" key="4">
    <source>
        <dbReference type="ARBA" id="ARBA00023157"/>
    </source>
</evidence>
<dbReference type="GO" id="GO:0006955">
    <property type="term" value="P:immune response"/>
    <property type="evidence" value="ECO:0007669"/>
    <property type="project" value="InterPro"/>
</dbReference>
<accession>A0A3Q2DC71</accession>
<dbReference type="Pfam" id="PF00969">
    <property type="entry name" value="MHC_II_beta"/>
    <property type="match status" value="1"/>
</dbReference>
<dbReference type="GeneTree" id="ENSGT00950000183127"/>
<evidence type="ECO:0000313" key="9">
    <source>
        <dbReference type="Proteomes" id="UP000265020"/>
    </source>
</evidence>
<dbReference type="InterPro" id="IPR011162">
    <property type="entry name" value="MHC_I/II-like_Ag-recog"/>
</dbReference>
<dbReference type="InterPro" id="IPR036179">
    <property type="entry name" value="Ig-like_dom_sf"/>
</dbReference>
<keyword evidence="2" id="KW-0812">Transmembrane</keyword>
<evidence type="ECO:0000256" key="1">
    <source>
        <dbReference type="ARBA" id="ARBA00004479"/>
    </source>
</evidence>
<dbReference type="InterPro" id="IPR007110">
    <property type="entry name" value="Ig-like_dom"/>
</dbReference>
<keyword evidence="6" id="KW-0732">Signal</keyword>
<dbReference type="RefSeq" id="XP_015253594.1">
    <property type="nucleotide sequence ID" value="XM_015398108.1"/>
</dbReference>
<name>A0A3Q2DC71_CYPVA</name>
<organism evidence="8 9">
    <name type="scientific">Cyprinodon variegatus</name>
    <name type="common">Sheepshead minnow</name>
    <dbReference type="NCBI Taxonomy" id="28743"/>
    <lineage>
        <taxon>Eukaryota</taxon>
        <taxon>Metazoa</taxon>
        <taxon>Chordata</taxon>
        <taxon>Craniata</taxon>
        <taxon>Vertebrata</taxon>
        <taxon>Euteleostomi</taxon>
        <taxon>Actinopterygii</taxon>
        <taxon>Neopterygii</taxon>
        <taxon>Teleostei</taxon>
        <taxon>Neoteleostei</taxon>
        <taxon>Acanthomorphata</taxon>
        <taxon>Ovalentaria</taxon>
        <taxon>Atherinomorphae</taxon>
        <taxon>Cyprinodontiformes</taxon>
        <taxon>Cyprinodontidae</taxon>
        <taxon>Cyprinodon</taxon>
    </lineage>
</organism>
<keyword evidence="4" id="KW-1015">Disulfide bond</keyword>
<dbReference type="InterPro" id="IPR014745">
    <property type="entry name" value="MHC_II_a/b_N"/>
</dbReference>
<dbReference type="PANTHER" id="PTHR19944:SF99">
    <property type="entry name" value="HLA CLASS II HISTOCOMPATIBILITY ANTIGEN, DRB1 BETA CHAIN"/>
    <property type="match status" value="1"/>
</dbReference>
<dbReference type="SMART" id="SM00407">
    <property type="entry name" value="IGc1"/>
    <property type="match status" value="1"/>
</dbReference>
<comment type="subcellular location">
    <subcellularLocation>
        <location evidence="1">Membrane</location>
        <topology evidence="1">Single-pass type I membrane protein</topology>
    </subcellularLocation>
</comment>
<keyword evidence="9" id="KW-1185">Reference proteome</keyword>
<dbReference type="Ensembl" id="ENSCVAT00000024748.1">
    <property type="protein sequence ID" value="ENSCVAP00000016372.1"/>
    <property type="gene ID" value="ENSCVAG00000019323.1"/>
</dbReference>
<keyword evidence="5" id="KW-0325">Glycoprotein</keyword>
<dbReference type="Proteomes" id="UP000265020">
    <property type="component" value="Unassembled WGS sequence"/>
</dbReference>
<dbReference type="GO" id="GO:0019882">
    <property type="term" value="P:antigen processing and presentation"/>
    <property type="evidence" value="ECO:0007669"/>
    <property type="project" value="InterPro"/>
</dbReference>
<dbReference type="GO" id="GO:0042613">
    <property type="term" value="C:MHC class II protein complex"/>
    <property type="evidence" value="ECO:0007669"/>
    <property type="project" value="InterPro"/>
</dbReference>
<evidence type="ECO:0000256" key="6">
    <source>
        <dbReference type="SAM" id="SignalP"/>
    </source>
</evidence>
<reference evidence="8" key="2">
    <citation type="submission" date="2025-09" db="UniProtKB">
        <authorList>
            <consortium name="Ensembl"/>
        </authorList>
    </citation>
    <scope>IDENTIFICATION</scope>
</reference>
<reference evidence="8" key="1">
    <citation type="submission" date="2025-08" db="UniProtKB">
        <authorList>
            <consortium name="Ensembl"/>
        </authorList>
    </citation>
    <scope>IDENTIFICATION</scope>
</reference>
<dbReference type="Pfam" id="PF07654">
    <property type="entry name" value="C1-set"/>
    <property type="match status" value="1"/>
</dbReference>
<dbReference type="PANTHER" id="PTHR19944">
    <property type="entry name" value="MHC CLASS II-RELATED"/>
    <property type="match status" value="1"/>
</dbReference>
<dbReference type="GeneID" id="107099835"/>
<dbReference type="SUPFAM" id="SSF54452">
    <property type="entry name" value="MHC antigen-recognition domain"/>
    <property type="match status" value="1"/>
</dbReference>
<dbReference type="OrthoDB" id="9940220at2759"/>
<dbReference type="AlphaFoldDB" id="A0A3Q2DC71"/>
<dbReference type="InterPro" id="IPR000353">
    <property type="entry name" value="MHC_II_b_N"/>
</dbReference>
<dbReference type="PROSITE" id="PS50835">
    <property type="entry name" value="IG_LIKE"/>
    <property type="match status" value="1"/>
</dbReference>
<dbReference type="SUPFAM" id="SSF48726">
    <property type="entry name" value="Immunoglobulin"/>
    <property type="match status" value="1"/>
</dbReference>
<dbReference type="Gene3D" id="2.60.40.10">
    <property type="entry name" value="Immunoglobulins"/>
    <property type="match status" value="1"/>
</dbReference>
<dbReference type="InterPro" id="IPR050160">
    <property type="entry name" value="MHC/Immunoglobulin"/>
</dbReference>
<dbReference type="InterPro" id="IPR013783">
    <property type="entry name" value="Ig-like_fold"/>
</dbReference>
<dbReference type="STRING" id="28743.ENSCVAP00000016372"/>
<keyword evidence="3" id="KW-1133">Transmembrane helix</keyword>
<dbReference type="InterPro" id="IPR003597">
    <property type="entry name" value="Ig_C1-set"/>
</dbReference>
<evidence type="ECO:0000259" key="7">
    <source>
        <dbReference type="PROSITE" id="PS50835"/>
    </source>
</evidence>
<feature type="signal peptide" evidence="6">
    <location>
        <begin position="1"/>
        <end position="20"/>
    </location>
</feature>
<feature type="domain" description="Ig-like" evidence="7">
    <location>
        <begin position="112"/>
        <end position="201"/>
    </location>
</feature>
<dbReference type="Gene3D" id="3.10.320.10">
    <property type="entry name" value="Class II Histocompatibility Antigen, M Beta Chain, Chain B, domain 1"/>
    <property type="match status" value="1"/>
</dbReference>
<evidence type="ECO:0000256" key="2">
    <source>
        <dbReference type="ARBA" id="ARBA00022692"/>
    </source>
</evidence>
<evidence type="ECO:0000256" key="5">
    <source>
        <dbReference type="ARBA" id="ARBA00023180"/>
    </source>
</evidence>
<proteinExistence type="predicted"/>
<dbReference type="SMART" id="SM00921">
    <property type="entry name" value="MHC_II_beta"/>
    <property type="match status" value="1"/>
</dbReference>
<protein>
    <submittedName>
        <fullName evidence="8">H-2 class II histocompatibility antigen, E-S beta chain-like</fullName>
    </submittedName>
</protein>